<sequence length="242" mass="26141">MSKDKVVMITGASKGLGRELAFAFAKEGAKLAICARGEEKLKEVQQDLEAMGAEVLAVAADVSNSRDADRVVSITEKVYGRIDVLINNASIFGKGPCLLLDYTDEEFEKVMKVNTMNPFIMTKRVLPGMVSRGTGSVINLTSEAGKIGFAEWGAYGISKFAVEGMTQTWADELSGTGVRMNMVDPGEMDTEMHAKAVPDCEYELAEPADAVGIFLYLASDQASDVNGERFEAQKFDVNEGVL</sequence>
<dbReference type="Proteomes" id="UP000265801">
    <property type="component" value="Unassembled WGS sequence"/>
</dbReference>
<evidence type="ECO:0000256" key="1">
    <source>
        <dbReference type="ARBA" id="ARBA00006484"/>
    </source>
</evidence>
<dbReference type="InterPro" id="IPR002347">
    <property type="entry name" value="SDR_fam"/>
</dbReference>
<gene>
    <name evidence="4" type="ORF">D3H55_19745</name>
</gene>
<dbReference type="EMBL" id="QXIR01000036">
    <property type="protein sequence ID" value="RIW29087.1"/>
    <property type="molecule type" value="Genomic_DNA"/>
</dbReference>
<name>A0A3A1QRD2_9BACI</name>
<reference evidence="4 5" key="1">
    <citation type="submission" date="2018-09" db="EMBL/GenBank/DDBJ databases">
        <title>Bacillus saliacetes sp. nov., isolated from Thai shrimp paste (Ka-pi).</title>
        <authorList>
            <person name="Daroonpunt R."/>
            <person name="Tanasupawat S."/>
            <person name="Yiamsombut S."/>
        </authorList>
    </citation>
    <scope>NUCLEOTIDE SEQUENCE [LARGE SCALE GENOMIC DNA]</scope>
    <source>
        <strain evidence="4 5">SKP7-4</strain>
    </source>
</reference>
<dbReference type="RefSeq" id="WP_119549026.1">
    <property type="nucleotide sequence ID" value="NZ_QXIR01000036.1"/>
</dbReference>
<proteinExistence type="inferred from homology"/>
<dbReference type="PROSITE" id="PS00061">
    <property type="entry name" value="ADH_SHORT"/>
    <property type="match status" value="1"/>
</dbReference>
<keyword evidence="2" id="KW-0560">Oxidoreductase</keyword>
<dbReference type="CDD" id="cd05233">
    <property type="entry name" value="SDR_c"/>
    <property type="match status" value="1"/>
</dbReference>
<dbReference type="SUPFAM" id="SSF51735">
    <property type="entry name" value="NAD(P)-binding Rossmann-fold domains"/>
    <property type="match status" value="1"/>
</dbReference>
<dbReference type="OrthoDB" id="9775296at2"/>
<organism evidence="4 5">
    <name type="scientific">Bacillus salacetis</name>
    <dbReference type="NCBI Taxonomy" id="2315464"/>
    <lineage>
        <taxon>Bacteria</taxon>
        <taxon>Bacillati</taxon>
        <taxon>Bacillota</taxon>
        <taxon>Bacilli</taxon>
        <taxon>Bacillales</taxon>
        <taxon>Bacillaceae</taxon>
        <taxon>Bacillus</taxon>
    </lineage>
</organism>
<dbReference type="GO" id="GO:0008206">
    <property type="term" value="P:bile acid metabolic process"/>
    <property type="evidence" value="ECO:0007669"/>
    <property type="project" value="UniProtKB-ARBA"/>
</dbReference>
<dbReference type="GO" id="GO:0016491">
    <property type="term" value="F:oxidoreductase activity"/>
    <property type="evidence" value="ECO:0007669"/>
    <property type="project" value="UniProtKB-KW"/>
</dbReference>
<evidence type="ECO:0000313" key="5">
    <source>
        <dbReference type="Proteomes" id="UP000265801"/>
    </source>
</evidence>
<accession>A0A3A1QRD2</accession>
<protein>
    <submittedName>
        <fullName evidence="4">SDR family oxidoreductase</fullName>
    </submittedName>
</protein>
<dbReference type="InterPro" id="IPR036291">
    <property type="entry name" value="NAD(P)-bd_dom_sf"/>
</dbReference>
<dbReference type="InterPro" id="IPR020904">
    <property type="entry name" value="Sc_DH/Rdtase_CS"/>
</dbReference>
<dbReference type="GO" id="GO:0016020">
    <property type="term" value="C:membrane"/>
    <property type="evidence" value="ECO:0007669"/>
    <property type="project" value="TreeGrafter"/>
</dbReference>
<dbReference type="AlphaFoldDB" id="A0A3A1QRD2"/>
<dbReference type="PANTHER" id="PTHR44196">
    <property type="entry name" value="DEHYDROGENASE/REDUCTASE SDR FAMILY MEMBER 7B"/>
    <property type="match status" value="1"/>
</dbReference>
<dbReference type="Gene3D" id="3.40.50.720">
    <property type="entry name" value="NAD(P)-binding Rossmann-like Domain"/>
    <property type="match status" value="1"/>
</dbReference>
<dbReference type="Pfam" id="PF00106">
    <property type="entry name" value="adh_short"/>
    <property type="match status" value="1"/>
</dbReference>
<evidence type="ECO:0000313" key="4">
    <source>
        <dbReference type="EMBL" id="RIW29087.1"/>
    </source>
</evidence>
<dbReference type="FunFam" id="3.40.50.720:FF:000084">
    <property type="entry name" value="Short-chain dehydrogenase reductase"/>
    <property type="match status" value="1"/>
</dbReference>
<dbReference type="PRINTS" id="PR00080">
    <property type="entry name" value="SDRFAMILY"/>
</dbReference>
<evidence type="ECO:0000256" key="2">
    <source>
        <dbReference type="ARBA" id="ARBA00023002"/>
    </source>
</evidence>
<comment type="caution">
    <text evidence="4">The sequence shown here is derived from an EMBL/GenBank/DDBJ whole genome shotgun (WGS) entry which is preliminary data.</text>
</comment>
<dbReference type="PANTHER" id="PTHR44196:SF1">
    <property type="entry name" value="DEHYDROGENASE_REDUCTASE SDR FAMILY MEMBER 7B"/>
    <property type="match status" value="1"/>
</dbReference>
<dbReference type="PRINTS" id="PR00081">
    <property type="entry name" value="GDHRDH"/>
</dbReference>
<comment type="similarity">
    <text evidence="1 3">Belongs to the short-chain dehydrogenases/reductases (SDR) family.</text>
</comment>
<evidence type="ECO:0000256" key="3">
    <source>
        <dbReference type="RuleBase" id="RU000363"/>
    </source>
</evidence>
<keyword evidence="5" id="KW-1185">Reference proteome</keyword>